<dbReference type="Proteomes" id="UP000245252">
    <property type="component" value="Unassembled WGS sequence"/>
</dbReference>
<dbReference type="InterPro" id="IPR019056">
    <property type="entry name" value="Phage_TAC_6"/>
</dbReference>
<dbReference type="NCBIfam" id="TIGR02216">
    <property type="entry name" value="phage_TIGR02216"/>
    <property type="match status" value="1"/>
</dbReference>
<dbReference type="AlphaFoldDB" id="A0A2U2DXX9"/>
<accession>A0A2U2DXX9</accession>
<sequence>MAKCSSNWRWNRPARSLSGPCDGRARHGRAGEPPSRRGRGCHRRGAAHSLPDAGGAGGTGNGVCRRRSRSAGRAVCQWAAQGGGHDPHHRGWPARRRQCVFRRGRGRRRHRGRHRRFGGDRSRFAGGDLSGGRGRNAPSGAAAGVSPGAAVRPFPWDEALHAGLCLLRLEPRVFWAMTPREFHAAIGGLRGQGQSLRRESLEALMRAFPDSRDGSEIDVERRDHGRE</sequence>
<feature type="region of interest" description="Disordered" evidence="1">
    <location>
        <begin position="15"/>
        <end position="65"/>
    </location>
</feature>
<evidence type="ECO:0000313" key="3">
    <source>
        <dbReference type="Proteomes" id="UP000245252"/>
    </source>
</evidence>
<feature type="compositionally biased region" description="Basic and acidic residues" evidence="1">
    <location>
        <begin position="209"/>
        <end position="227"/>
    </location>
</feature>
<feature type="compositionally biased region" description="Basic residues" evidence="1">
    <location>
        <begin position="105"/>
        <end position="116"/>
    </location>
</feature>
<gene>
    <name evidence="2" type="ORF">DEM27_03135</name>
</gene>
<evidence type="ECO:0000256" key="1">
    <source>
        <dbReference type="SAM" id="MobiDB-lite"/>
    </source>
</evidence>
<organism evidence="2 3">
    <name type="scientific">Metarhizobium album</name>
    <dbReference type="NCBI Taxonomy" id="2182425"/>
    <lineage>
        <taxon>Bacteria</taxon>
        <taxon>Pseudomonadati</taxon>
        <taxon>Pseudomonadota</taxon>
        <taxon>Alphaproteobacteria</taxon>
        <taxon>Hyphomicrobiales</taxon>
        <taxon>Rhizobiaceae</taxon>
        <taxon>Metarhizobium</taxon>
    </lineage>
</organism>
<name>A0A2U2DXX9_9HYPH</name>
<proteinExistence type="predicted"/>
<dbReference type="EMBL" id="QFBC01000001">
    <property type="protein sequence ID" value="PWE58187.1"/>
    <property type="molecule type" value="Genomic_DNA"/>
</dbReference>
<evidence type="ECO:0000313" key="2">
    <source>
        <dbReference type="EMBL" id="PWE58187.1"/>
    </source>
</evidence>
<comment type="caution">
    <text evidence="2">The sequence shown here is derived from an EMBL/GenBank/DDBJ whole genome shotgun (WGS) entry which is preliminary data.</text>
</comment>
<dbReference type="OrthoDB" id="7582980at2"/>
<evidence type="ECO:0008006" key="4">
    <source>
        <dbReference type="Google" id="ProtNLM"/>
    </source>
</evidence>
<feature type="region of interest" description="Disordered" evidence="1">
    <location>
        <begin position="105"/>
        <end position="143"/>
    </location>
</feature>
<dbReference type="InterPro" id="IPR011739">
    <property type="entry name" value="GTA_rcc01693"/>
</dbReference>
<protein>
    <recommendedName>
        <fullName evidence="4">Phage tail assembly chaperone</fullName>
    </recommendedName>
</protein>
<feature type="region of interest" description="Disordered" evidence="1">
    <location>
        <begin position="208"/>
        <end position="227"/>
    </location>
</feature>
<feature type="compositionally biased region" description="Basic residues" evidence="1">
    <location>
        <begin position="36"/>
        <end position="46"/>
    </location>
</feature>
<reference evidence="2 3" key="1">
    <citation type="submission" date="2018-05" db="EMBL/GenBank/DDBJ databases">
        <title>The draft genome of strain NS-104.</title>
        <authorList>
            <person name="Hang P."/>
            <person name="Jiang J."/>
        </authorList>
    </citation>
    <scope>NUCLEOTIDE SEQUENCE [LARGE SCALE GENOMIC DNA]</scope>
    <source>
        <strain evidence="2 3">NS-104</strain>
    </source>
</reference>
<dbReference type="Pfam" id="PF09550">
    <property type="entry name" value="Phage_TAC_6"/>
    <property type="match status" value="1"/>
</dbReference>
<keyword evidence="3" id="KW-1185">Reference proteome</keyword>